<proteinExistence type="predicted"/>
<dbReference type="AlphaFoldDB" id="A0A1A9WR13"/>
<protein>
    <submittedName>
        <fullName evidence="1">Uncharacterized protein</fullName>
    </submittedName>
</protein>
<organism evidence="1 2">
    <name type="scientific">Glossina brevipalpis</name>
    <dbReference type="NCBI Taxonomy" id="37001"/>
    <lineage>
        <taxon>Eukaryota</taxon>
        <taxon>Metazoa</taxon>
        <taxon>Ecdysozoa</taxon>
        <taxon>Arthropoda</taxon>
        <taxon>Hexapoda</taxon>
        <taxon>Insecta</taxon>
        <taxon>Pterygota</taxon>
        <taxon>Neoptera</taxon>
        <taxon>Endopterygota</taxon>
        <taxon>Diptera</taxon>
        <taxon>Brachycera</taxon>
        <taxon>Muscomorpha</taxon>
        <taxon>Hippoboscoidea</taxon>
        <taxon>Glossinidae</taxon>
        <taxon>Glossina</taxon>
    </lineage>
</organism>
<dbReference type="EnsemblMetazoa" id="GBRI028958-RA">
    <property type="protein sequence ID" value="GBRI028958-PA"/>
    <property type="gene ID" value="GBRI028958"/>
</dbReference>
<evidence type="ECO:0000313" key="1">
    <source>
        <dbReference type="EnsemblMetazoa" id="GBRI028958-PA"/>
    </source>
</evidence>
<dbReference type="Proteomes" id="UP000091820">
    <property type="component" value="Unassembled WGS sequence"/>
</dbReference>
<evidence type="ECO:0000313" key="2">
    <source>
        <dbReference type="Proteomes" id="UP000091820"/>
    </source>
</evidence>
<keyword evidence="2" id="KW-1185">Reference proteome</keyword>
<reference evidence="1" key="2">
    <citation type="submission" date="2020-05" db="UniProtKB">
        <authorList>
            <consortium name="EnsemblMetazoa"/>
        </authorList>
    </citation>
    <scope>IDENTIFICATION</scope>
    <source>
        <strain evidence="1">IAEA</strain>
    </source>
</reference>
<sequence>MNRGVKKRNEVKKESCAVMTKMYLVLSTFDVIQTSSDCYFAPIDHLSEKSANLDFIRFREALCYNQNLEPTEDRLLNSLCTCTSAQAKKRSEEADQAIITEYQVIDLETFTSSPDLTPVFDNENPSSNLIPEFHSLERCHSSADAASESHSSNMDFKGFEESLSCTAKNLMLARIEIKNLKKLRSSKQINSIWSWS</sequence>
<name>A0A1A9WR13_9MUSC</name>
<accession>A0A1A9WR13</accession>
<reference evidence="2" key="1">
    <citation type="submission" date="2014-03" db="EMBL/GenBank/DDBJ databases">
        <authorList>
            <person name="Aksoy S."/>
            <person name="Warren W."/>
            <person name="Wilson R.K."/>
        </authorList>
    </citation>
    <scope>NUCLEOTIDE SEQUENCE [LARGE SCALE GENOMIC DNA]</scope>
    <source>
        <strain evidence="2">IAEA</strain>
    </source>
</reference>
<dbReference type="VEuPathDB" id="VectorBase:GBRI028958"/>